<name>A0ABD5W0Y6_9EURY</name>
<organism evidence="2 3">
    <name type="scientific">Halovenus salina</name>
    <dbReference type="NCBI Taxonomy" id="1510225"/>
    <lineage>
        <taxon>Archaea</taxon>
        <taxon>Methanobacteriati</taxon>
        <taxon>Methanobacteriota</taxon>
        <taxon>Stenosarchaea group</taxon>
        <taxon>Halobacteria</taxon>
        <taxon>Halobacteriales</taxon>
        <taxon>Haloarculaceae</taxon>
        <taxon>Halovenus</taxon>
    </lineage>
</organism>
<dbReference type="Proteomes" id="UP001596445">
    <property type="component" value="Unassembled WGS sequence"/>
</dbReference>
<dbReference type="AlphaFoldDB" id="A0ABD5W0Y6"/>
<keyword evidence="2" id="KW-0255">Endonuclease</keyword>
<dbReference type="InterPro" id="IPR003615">
    <property type="entry name" value="HNH_nuc"/>
</dbReference>
<comment type="caution">
    <text evidence="2">The sequence shown here is derived from an EMBL/GenBank/DDBJ whole genome shotgun (WGS) entry which is preliminary data.</text>
</comment>
<keyword evidence="3" id="KW-1185">Reference proteome</keyword>
<proteinExistence type="predicted"/>
<evidence type="ECO:0000313" key="3">
    <source>
        <dbReference type="Proteomes" id="UP001596445"/>
    </source>
</evidence>
<dbReference type="RefSeq" id="WP_267161708.1">
    <property type="nucleotide sequence ID" value="NZ_CP112972.1"/>
</dbReference>
<gene>
    <name evidence="2" type="ORF">ACFQQG_13325</name>
</gene>
<sequence>MPPDRLRSIVPMFGGGTRYVETLDAVLEFVSDHRPTTDELVGWHRGSFSNVSSRDSIMRRVAYLEQAEFVRQENDHWVLGDAGREYVQQYDVGTLLRIMCERNVGLRSLLYALSAGPMSIPEISAQQLDTHPELGWSRGETDMAKQRANWLRSMGFVEKRGGEYALTDAGLQFVESAVEEWSDSDWTPSVSDAGMRAGTYDATVHARSVDPEFRATVLSRHDRTCPISGVDHPGLLDVAHVLSWSDYPDHRADLSNVLALSKTHHAAFDRELFTIDQNYRLRVNPEFETQSDVLQETILDRAGERISIPEKSLKPKYVAQHNAALEWV</sequence>
<accession>A0ABD5W0Y6</accession>
<dbReference type="GeneID" id="76631054"/>
<evidence type="ECO:0000313" key="2">
    <source>
        <dbReference type="EMBL" id="MFC7058975.1"/>
    </source>
</evidence>
<feature type="domain" description="HNH nuclease" evidence="1">
    <location>
        <begin position="225"/>
        <end position="276"/>
    </location>
</feature>
<evidence type="ECO:0000259" key="1">
    <source>
        <dbReference type="Pfam" id="PF13391"/>
    </source>
</evidence>
<reference evidence="2 3" key="1">
    <citation type="journal article" date="2019" name="Int. J. Syst. Evol. Microbiol.">
        <title>The Global Catalogue of Microorganisms (GCM) 10K type strain sequencing project: providing services to taxonomists for standard genome sequencing and annotation.</title>
        <authorList>
            <consortium name="The Broad Institute Genomics Platform"/>
            <consortium name="The Broad Institute Genome Sequencing Center for Infectious Disease"/>
            <person name="Wu L."/>
            <person name="Ma J."/>
        </authorList>
    </citation>
    <scope>NUCLEOTIDE SEQUENCE [LARGE SCALE GENOMIC DNA]</scope>
    <source>
        <strain evidence="2 3">JCM 30072</strain>
    </source>
</reference>
<dbReference type="Pfam" id="PF13391">
    <property type="entry name" value="HNH_2"/>
    <property type="match status" value="1"/>
</dbReference>
<keyword evidence="2" id="KW-0378">Hydrolase</keyword>
<dbReference type="GO" id="GO:0004519">
    <property type="term" value="F:endonuclease activity"/>
    <property type="evidence" value="ECO:0007669"/>
    <property type="project" value="UniProtKB-KW"/>
</dbReference>
<keyword evidence="2" id="KW-0540">Nuclease</keyword>
<protein>
    <submittedName>
        <fullName evidence="2">HNH endonuclease</fullName>
    </submittedName>
</protein>
<dbReference type="EMBL" id="JBHSZI010000001">
    <property type="protein sequence ID" value="MFC7058975.1"/>
    <property type="molecule type" value="Genomic_DNA"/>
</dbReference>